<dbReference type="AlphaFoldDB" id="A0A1X9IFE4"/>
<dbReference type="EMBL" id="KX056491">
    <property type="protein sequence ID" value="AOW70449.1"/>
    <property type="molecule type" value="Genomic_DNA"/>
</dbReference>
<proteinExistence type="inferred from homology"/>
<evidence type="ECO:0000256" key="11">
    <source>
        <dbReference type="ARBA" id="ARBA00023310"/>
    </source>
</evidence>
<evidence type="ECO:0000256" key="4">
    <source>
        <dbReference type="ARBA" id="ARBA00022547"/>
    </source>
</evidence>
<keyword evidence="9 12" id="KW-0496">Mitochondrion</keyword>
<dbReference type="GO" id="GO:0015078">
    <property type="term" value="F:proton transmembrane transporter activity"/>
    <property type="evidence" value="ECO:0007669"/>
    <property type="project" value="InterPro"/>
</dbReference>
<comment type="similarity">
    <text evidence="2 12">Belongs to the ATPase protein 8 family.</text>
</comment>
<evidence type="ECO:0000256" key="7">
    <source>
        <dbReference type="ARBA" id="ARBA00022989"/>
    </source>
</evidence>
<protein>
    <recommendedName>
        <fullName evidence="12">ATP synthase complex subunit 8</fullName>
    </recommendedName>
</protein>
<dbReference type="RefSeq" id="YP_009382757.1">
    <property type="nucleotide sequence ID" value="NC_034984.1"/>
</dbReference>
<keyword evidence="5 12" id="KW-0812">Transmembrane</keyword>
<evidence type="ECO:0000256" key="5">
    <source>
        <dbReference type="ARBA" id="ARBA00022692"/>
    </source>
</evidence>
<evidence type="ECO:0000256" key="12">
    <source>
        <dbReference type="RuleBase" id="RU003661"/>
    </source>
</evidence>
<keyword evidence="7 13" id="KW-1133">Transmembrane helix</keyword>
<dbReference type="GO" id="GO:0015986">
    <property type="term" value="P:proton motive force-driven ATP synthesis"/>
    <property type="evidence" value="ECO:0007669"/>
    <property type="project" value="InterPro"/>
</dbReference>
<evidence type="ECO:0000256" key="6">
    <source>
        <dbReference type="ARBA" id="ARBA00022781"/>
    </source>
</evidence>
<evidence type="ECO:0000256" key="2">
    <source>
        <dbReference type="ARBA" id="ARBA00008892"/>
    </source>
</evidence>
<evidence type="ECO:0000256" key="3">
    <source>
        <dbReference type="ARBA" id="ARBA00022448"/>
    </source>
</evidence>
<reference evidence="14" key="1">
    <citation type="submission" date="2016-04" db="EMBL/GenBank/DDBJ databases">
        <title>Complete mitochondrial genome of the Hainan odorous frog Odorrana hainanensis.</title>
        <authorList>
            <person name="Huang Y."/>
            <person name="Lin Y."/>
            <person name="Bao X."/>
        </authorList>
    </citation>
    <scope>NUCLEOTIDE SEQUENCE</scope>
</reference>
<dbReference type="GeneID" id="33126233"/>
<dbReference type="Pfam" id="PF00895">
    <property type="entry name" value="ATP-synt_8"/>
    <property type="match status" value="1"/>
</dbReference>
<name>A0A1X9IFE4_ODOHA</name>
<dbReference type="CTD" id="4509"/>
<evidence type="ECO:0000256" key="13">
    <source>
        <dbReference type="SAM" id="Phobius"/>
    </source>
</evidence>
<keyword evidence="11" id="KW-0066">ATP synthesis</keyword>
<evidence type="ECO:0000256" key="8">
    <source>
        <dbReference type="ARBA" id="ARBA00023065"/>
    </source>
</evidence>
<geneLocation type="mitochondrion" evidence="14"/>
<keyword evidence="6 12" id="KW-0375">Hydrogen ion transport</keyword>
<dbReference type="GO" id="GO:0045259">
    <property type="term" value="C:proton-transporting ATP synthase complex"/>
    <property type="evidence" value="ECO:0007669"/>
    <property type="project" value="UniProtKB-KW"/>
</dbReference>
<keyword evidence="8 12" id="KW-0406">Ion transport</keyword>
<accession>A0A1X9IFE4</accession>
<keyword evidence="3 12" id="KW-0813">Transport</keyword>
<dbReference type="InterPro" id="IPR001421">
    <property type="entry name" value="ATP8_metazoa"/>
</dbReference>
<dbReference type="PANTHER" id="PTHR39937">
    <property type="entry name" value="ATP SYNTHASE PROTEIN 8"/>
    <property type="match status" value="1"/>
</dbReference>
<evidence type="ECO:0000256" key="10">
    <source>
        <dbReference type="ARBA" id="ARBA00023136"/>
    </source>
</evidence>
<evidence type="ECO:0000256" key="9">
    <source>
        <dbReference type="ARBA" id="ARBA00023128"/>
    </source>
</evidence>
<evidence type="ECO:0000256" key="1">
    <source>
        <dbReference type="ARBA" id="ARBA00004304"/>
    </source>
</evidence>
<organism evidence="14">
    <name type="scientific">Odorrana hainanensis</name>
    <name type="common">Odor frog</name>
    <name type="synonym">Rana hainanensis</name>
    <dbReference type="NCBI Taxonomy" id="431935"/>
    <lineage>
        <taxon>Eukaryota</taxon>
        <taxon>Metazoa</taxon>
        <taxon>Chordata</taxon>
        <taxon>Craniata</taxon>
        <taxon>Vertebrata</taxon>
        <taxon>Euteleostomi</taxon>
        <taxon>Amphibia</taxon>
        <taxon>Batrachia</taxon>
        <taxon>Anura</taxon>
        <taxon>Neobatrachia</taxon>
        <taxon>Ranoidea</taxon>
        <taxon>Ranidae</taxon>
        <taxon>Odorrana</taxon>
    </lineage>
</organism>
<dbReference type="PANTHER" id="PTHR39937:SF1">
    <property type="entry name" value="ATP SYNTHASE PROTEIN 8"/>
    <property type="match status" value="1"/>
</dbReference>
<evidence type="ECO:0000313" key="14">
    <source>
        <dbReference type="EMBL" id="AOW70449.1"/>
    </source>
</evidence>
<gene>
    <name evidence="14" type="primary">ATP8</name>
</gene>
<dbReference type="GO" id="GO:0031966">
    <property type="term" value="C:mitochondrial membrane"/>
    <property type="evidence" value="ECO:0007669"/>
    <property type="project" value="UniProtKB-SubCell"/>
</dbReference>
<sequence>MPQLDPVPWFCYFIMTWLILTSLAPQKILLHINPGKFNIKKMKTLNRQTWTWTWQ</sequence>
<dbReference type="InterPro" id="IPR050635">
    <property type="entry name" value="ATPase_protein_8"/>
</dbReference>
<keyword evidence="10 13" id="KW-0472">Membrane</keyword>
<keyword evidence="4 12" id="KW-0138">CF(0)</keyword>
<comment type="subcellular location">
    <subcellularLocation>
        <location evidence="1 12">Mitochondrion membrane</location>
        <topology evidence="1 12">Single-pass membrane protein</topology>
    </subcellularLocation>
</comment>
<feature type="transmembrane region" description="Helical" evidence="13">
    <location>
        <begin position="6"/>
        <end position="24"/>
    </location>
</feature>